<evidence type="ECO:0000313" key="1">
    <source>
        <dbReference type="EMBL" id="KAL3953853.1"/>
    </source>
</evidence>
<proteinExistence type="predicted"/>
<evidence type="ECO:0000313" key="2">
    <source>
        <dbReference type="Proteomes" id="UP001638806"/>
    </source>
</evidence>
<gene>
    <name evidence="1" type="ORF">ACCO45_011809</name>
</gene>
<dbReference type="EMBL" id="JBGNUJ010000011">
    <property type="protein sequence ID" value="KAL3953853.1"/>
    <property type="molecule type" value="Genomic_DNA"/>
</dbReference>
<sequence>MLPRDTHSDEEIDDESQISALPLLARSIPRSERAKGLLPVQLSVRFDVASPSRFGPSARDGETLFIQASNHNGVLSPPQGHVPARSGLPQAM</sequence>
<comment type="caution">
    <text evidence="1">The sequence shown here is derived from an EMBL/GenBank/DDBJ whole genome shotgun (WGS) entry which is preliminary data.</text>
</comment>
<keyword evidence="2" id="KW-1185">Reference proteome</keyword>
<accession>A0ACC4DCT4</accession>
<dbReference type="Proteomes" id="UP001638806">
    <property type="component" value="Unassembled WGS sequence"/>
</dbReference>
<reference evidence="1" key="1">
    <citation type="submission" date="2024-12" db="EMBL/GenBank/DDBJ databases">
        <title>Comparative genomics and development of molecular markers within Purpureocillium lilacinum and among Purpureocillium species.</title>
        <authorList>
            <person name="Yeh Z.-Y."/>
            <person name="Ni N.-T."/>
            <person name="Lo P.-H."/>
            <person name="Mushyakhwo K."/>
            <person name="Lin C.-F."/>
            <person name="Nai Y.-S."/>
        </authorList>
    </citation>
    <scope>NUCLEOTIDE SEQUENCE</scope>
    <source>
        <strain evidence="1">NCHU-NPUST-175</strain>
    </source>
</reference>
<protein>
    <submittedName>
        <fullName evidence="1">Uncharacterized protein</fullName>
    </submittedName>
</protein>
<name>A0ACC4DCT4_PURLI</name>
<organism evidence="1 2">
    <name type="scientific">Purpureocillium lilacinum</name>
    <name type="common">Paecilomyces lilacinus</name>
    <dbReference type="NCBI Taxonomy" id="33203"/>
    <lineage>
        <taxon>Eukaryota</taxon>
        <taxon>Fungi</taxon>
        <taxon>Dikarya</taxon>
        <taxon>Ascomycota</taxon>
        <taxon>Pezizomycotina</taxon>
        <taxon>Sordariomycetes</taxon>
        <taxon>Hypocreomycetidae</taxon>
        <taxon>Hypocreales</taxon>
        <taxon>Ophiocordycipitaceae</taxon>
        <taxon>Purpureocillium</taxon>
    </lineage>
</organism>